<dbReference type="AlphaFoldDB" id="A0A6T8SXS8"/>
<evidence type="ECO:0000313" key="1">
    <source>
        <dbReference type="EMBL" id="CAD8830411.1"/>
    </source>
</evidence>
<evidence type="ECO:0000313" key="2">
    <source>
        <dbReference type="EMBL" id="CAD8830412.1"/>
    </source>
</evidence>
<organism evidence="1">
    <name type="scientific">Noctiluca scintillans</name>
    <name type="common">Sea sparkle</name>
    <name type="synonym">Red tide dinoflagellate</name>
    <dbReference type="NCBI Taxonomy" id="2966"/>
    <lineage>
        <taxon>Eukaryota</taxon>
        <taxon>Sar</taxon>
        <taxon>Alveolata</taxon>
        <taxon>Dinophyceae</taxon>
        <taxon>Noctilucales</taxon>
        <taxon>Noctilucaceae</taxon>
        <taxon>Noctiluca</taxon>
    </lineage>
</organism>
<dbReference type="EMBL" id="HBFQ01006757">
    <property type="protein sequence ID" value="CAD8830412.1"/>
    <property type="molecule type" value="Transcribed_RNA"/>
</dbReference>
<sequence>MAQVARHRFAPPSEVAEMALARSFRCLAPRVSEAVPQVFVTFGIEQQFRFSSHPGVMAITKLLEMSMITRMRANFTEDNIEQIKKFDPELSRKAQIAYDHKLPINFTQLEIIEESMPRLLDEKAQLEAARTAVMNLPTGVYELPADLQLSACRPSPGAQDVAGSSYELASIKYPELIDFGRLLRP</sequence>
<accession>A0A6T8SXS8</accession>
<name>A0A6T8SXS8_NOCSC</name>
<gene>
    <name evidence="1" type="ORF">NSCI0253_LOCUS4757</name>
    <name evidence="2" type="ORF">NSCI0253_LOCUS4758</name>
</gene>
<reference evidence="1" key="1">
    <citation type="submission" date="2021-01" db="EMBL/GenBank/DDBJ databases">
        <authorList>
            <person name="Corre E."/>
            <person name="Pelletier E."/>
            <person name="Niang G."/>
            <person name="Scheremetjew M."/>
            <person name="Finn R."/>
            <person name="Kale V."/>
            <person name="Holt S."/>
            <person name="Cochrane G."/>
            <person name="Meng A."/>
            <person name="Brown T."/>
            <person name="Cohen L."/>
        </authorList>
    </citation>
    <scope>NUCLEOTIDE SEQUENCE</scope>
</reference>
<dbReference type="EMBL" id="HBFQ01006756">
    <property type="protein sequence ID" value="CAD8830411.1"/>
    <property type="molecule type" value="Transcribed_RNA"/>
</dbReference>
<proteinExistence type="predicted"/>
<protein>
    <submittedName>
        <fullName evidence="1">Uncharacterized protein</fullName>
    </submittedName>
</protein>